<reference evidence="2" key="1">
    <citation type="submission" date="2018-05" db="EMBL/GenBank/DDBJ databases">
        <title>Draft genome of Mucuna pruriens seed.</title>
        <authorList>
            <person name="Nnadi N.E."/>
            <person name="Vos R."/>
            <person name="Hasami M.H."/>
            <person name="Devisetty U.K."/>
            <person name="Aguiy J.C."/>
        </authorList>
    </citation>
    <scope>NUCLEOTIDE SEQUENCE [LARGE SCALE GENOMIC DNA]</scope>
    <source>
        <strain evidence="2">JCA_2017</strain>
    </source>
</reference>
<dbReference type="EMBL" id="QJKJ01006508">
    <property type="protein sequence ID" value="RDX86497.1"/>
    <property type="molecule type" value="Genomic_DNA"/>
</dbReference>
<keyword evidence="3" id="KW-1185">Reference proteome</keyword>
<gene>
    <name evidence="2" type="ORF">CR513_32174</name>
</gene>
<evidence type="ECO:0000313" key="2">
    <source>
        <dbReference type="EMBL" id="RDX86497.1"/>
    </source>
</evidence>
<protein>
    <submittedName>
        <fullName evidence="2">Uncharacterized protein</fullName>
    </submittedName>
</protein>
<sequence>MGRGITSGALLKFVSHFLPTSSEWKGDKGQFRFATGGMGSCSYKGGRGQDKSSLAIQYKGKGASQLEHLDGNKVPRTWNSASLRMMFYQVKMQRTPKRPKRGDRSTIPPDTKDLREAVDQQSPKHKMTLER</sequence>
<evidence type="ECO:0000313" key="3">
    <source>
        <dbReference type="Proteomes" id="UP000257109"/>
    </source>
</evidence>
<feature type="region of interest" description="Disordered" evidence="1">
    <location>
        <begin position="92"/>
        <end position="131"/>
    </location>
</feature>
<name>A0A371G7I9_MUCPR</name>
<dbReference type="Proteomes" id="UP000257109">
    <property type="component" value="Unassembled WGS sequence"/>
</dbReference>
<comment type="caution">
    <text evidence="2">The sequence shown here is derived from an EMBL/GenBank/DDBJ whole genome shotgun (WGS) entry which is preliminary data.</text>
</comment>
<accession>A0A371G7I9</accession>
<evidence type="ECO:0000256" key="1">
    <source>
        <dbReference type="SAM" id="MobiDB-lite"/>
    </source>
</evidence>
<feature type="non-terminal residue" evidence="2">
    <location>
        <position position="1"/>
    </location>
</feature>
<dbReference type="AlphaFoldDB" id="A0A371G7I9"/>
<proteinExistence type="predicted"/>
<organism evidence="2 3">
    <name type="scientific">Mucuna pruriens</name>
    <name type="common">Velvet bean</name>
    <name type="synonym">Dolichos pruriens</name>
    <dbReference type="NCBI Taxonomy" id="157652"/>
    <lineage>
        <taxon>Eukaryota</taxon>
        <taxon>Viridiplantae</taxon>
        <taxon>Streptophyta</taxon>
        <taxon>Embryophyta</taxon>
        <taxon>Tracheophyta</taxon>
        <taxon>Spermatophyta</taxon>
        <taxon>Magnoliopsida</taxon>
        <taxon>eudicotyledons</taxon>
        <taxon>Gunneridae</taxon>
        <taxon>Pentapetalae</taxon>
        <taxon>rosids</taxon>
        <taxon>fabids</taxon>
        <taxon>Fabales</taxon>
        <taxon>Fabaceae</taxon>
        <taxon>Papilionoideae</taxon>
        <taxon>50 kb inversion clade</taxon>
        <taxon>NPAAA clade</taxon>
        <taxon>indigoferoid/millettioid clade</taxon>
        <taxon>Phaseoleae</taxon>
        <taxon>Mucuna</taxon>
    </lineage>
</organism>